<feature type="domain" description="Deacetylase PdaC" evidence="2">
    <location>
        <begin position="71"/>
        <end position="180"/>
    </location>
</feature>
<accession>K9YVJ8</accession>
<dbReference type="eggNOG" id="ENOG502Z967">
    <property type="taxonomic scope" value="Bacteria"/>
</dbReference>
<evidence type="ECO:0000313" key="4">
    <source>
        <dbReference type="Proteomes" id="UP000010482"/>
    </source>
</evidence>
<dbReference type="AlphaFoldDB" id="K9YVJ8"/>
<dbReference type="Pfam" id="PF11738">
    <property type="entry name" value="DUF3298"/>
    <property type="match status" value="1"/>
</dbReference>
<evidence type="ECO:0000313" key="3">
    <source>
        <dbReference type="EMBL" id="AFZ50919.1"/>
    </source>
</evidence>
<protein>
    <recommendedName>
        <fullName evidence="5">DUF3298 domain-containing protein</fullName>
    </recommendedName>
</protein>
<dbReference type="PATRIC" id="fig|13035.3.peg.2615"/>
<dbReference type="InterPro" id="IPR021729">
    <property type="entry name" value="DUF3298"/>
</dbReference>
<dbReference type="InterPro" id="IPR037126">
    <property type="entry name" value="PdaC/RsiV-like_sf"/>
</dbReference>
<proteinExistence type="predicted"/>
<dbReference type="PROSITE" id="PS51257">
    <property type="entry name" value="PROKAR_LIPOPROTEIN"/>
    <property type="match status" value="1"/>
</dbReference>
<dbReference type="OrthoDB" id="5637at2"/>
<dbReference type="Pfam" id="PF13739">
    <property type="entry name" value="PdaC"/>
    <property type="match status" value="1"/>
</dbReference>
<dbReference type="Gene3D" id="3.90.640.20">
    <property type="entry name" value="Heat-shock cognate protein, ATPase"/>
    <property type="match status" value="1"/>
</dbReference>
<dbReference type="EMBL" id="CP003944">
    <property type="protein sequence ID" value="AFZ50919.1"/>
    <property type="molecule type" value="Genomic_DNA"/>
</dbReference>
<dbReference type="STRING" id="13035.Dacsa_2305"/>
<dbReference type="InterPro" id="IPR025303">
    <property type="entry name" value="PdaC"/>
</dbReference>
<dbReference type="KEGG" id="dsl:Dacsa_2305"/>
<evidence type="ECO:0008006" key="5">
    <source>
        <dbReference type="Google" id="ProtNLM"/>
    </source>
</evidence>
<sequence>MKNQKFFAPKIIKNSVSLFCIISLVACVENSQVNVSESSSFSESKVTNTEDFKLENIERKWQTGNCKIEGNPCFTIEVSYPQFLDNNANSLAKINTAIKQEINHSLQGYQFEQNRNSENQSLDKIVEDIFFTFNQDIEQNNLLPNSWVIELKGKPESKTKNTLTILISEYSYLGGAHPNSYQTYLNFNQKTGALIQLEEIISEPEAVLELAEKQFRKIYDLSPEERLTNAGLFENQLVLPENFAMTKEGLIFLYNPYEIGPYAAGYYEFQISWERLEGLVNKK</sequence>
<evidence type="ECO:0000259" key="2">
    <source>
        <dbReference type="Pfam" id="PF13739"/>
    </source>
</evidence>
<name>K9YVJ8_DACS8</name>
<dbReference type="RefSeq" id="WP_015229911.1">
    <property type="nucleotide sequence ID" value="NC_019780.1"/>
</dbReference>
<gene>
    <name evidence="3" type="ORF">Dacsa_2305</name>
</gene>
<dbReference type="HOGENOM" id="CLU_083883_1_0_3"/>
<dbReference type="Gene3D" id="3.30.565.40">
    <property type="entry name" value="Fervidobacterium nodosum Rt17-B1 like"/>
    <property type="match status" value="1"/>
</dbReference>
<keyword evidence="4" id="KW-1185">Reference proteome</keyword>
<dbReference type="Proteomes" id="UP000010482">
    <property type="component" value="Chromosome"/>
</dbReference>
<organism evidence="3 4">
    <name type="scientific">Dactylococcopsis salina (strain PCC 8305)</name>
    <name type="common">Myxobactron salinum</name>
    <dbReference type="NCBI Taxonomy" id="13035"/>
    <lineage>
        <taxon>Bacteria</taxon>
        <taxon>Bacillati</taxon>
        <taxon>Cyanobacteriota</taxon>
        <taxon>Cyanophyceae</taxon>
        <taxon>Nodosilineales</taxon>
        <taxon>Cymatolegaceae</taxon>
        <taxon>Dactylococcopsis</taxon>
    </lineage>
</organism>
<evidence type="ECO:0000259" key="1">
    <source>
        <dbReference type="Pfam" id="PF11738"/>
    </source>
</evidence>
<feature type="domain" description="DUF3298" evidence="1">
    <location>
        <begin position="206"/>
        <end position="274"/>
    </location>
</feature>
<reference evidence="3" key="1">
    <citation type="submission" date="2012-04" db="EMBL/GenBank/DDBJ databases">
        <title>Finished genome of Dactylococcopsis salina PCC 8305.</title>
        <authorList>
            <consortium name="US DOE Joint Genome Institute"/>
            <person name="Gugger M."/>
            <person name="Coursin T."/>
            <person name="Rippka R."/>
            <person name="Tandeau De Marsac N."/>
            <person name="Huntemann M."/>
            <person name="Wei C.-L."/>
            <person name="Han J."/>
            <person name="Detter J.C."/>
            <person name="Han C."/>
            <person name="Tapia R."/>
            <person name="Daligault H."/>
            <person name="Chen A."/>
            <person name="Krypides N."/>
            <person name="Mavromatis K."/>
            <person name="Markowitz V."/>
            <person name="Szeto E."/>
            <person name="Ivanova N."/>
            <person name="Ovchinnikova G."/>
            <person name="Pagani I."/>
            <person name="Pati A."/>
            <person name="Goodwin L."/>
            <person name="Peters L."/>
            <person name="Pitluck S."/>
            <person name="Woyke T."/>
            <person name="Kerfeld C."/>
        </authorList>
    </citation>
    <scope>NUCLEOTIDE SEQUENCE [LARGE SCALE GENOMIC DNA]</scope>
    <source>
        <strain evidence="3">PCC 8305</strain>
    </source>
</reference>